<dbReference type="PANTHER" id="PTHR30146">
    <property type="entry name" value="LACI-RELATED TRANSCRIPTIONAL REPRESSOR"/>
    <property type="match status" value="1"/>
</dbReference>
<feature type="region of interest" description="Disordered" evidence="4">
    <location>
        <begin position="1"/>
        <end position="55"/>
    </location>
</feature>
<evidence type="ECO:0000256" key="4">
    <source>
        <dbReference type="SAM" id="MobiDB-lite"/>
    </source>
</evidence>
<feature type="compositionally biased region" description="Gly residues" evidence="4">
    <location>
        <begin position="11"/>
        <end position="20"/>
    </location>
</feature>
<feature type="domain" description="HTH lacI-type" evidence="5">
    <location>
        <begin position="53"/>
        <end position="109"/>
    </location>
</feature>
<comment type="caution">
    <text evidence="6">The sequence shown here is derived from an EMBL/GenBank/DDBJ whole genome shotgun (WGS) entry which is preliminary data.</text>
</comment>
<evidence type="ECO:0000313" key="6">
    <source>
        <dbReference type="EMBL" id="OZG52350.1"/>
    </source>
</evidence>
<dbReference type="InterPro" id="IPR000843">
    <property type="entry name" value="HTH_LacI"/>
</dbReference>
<dbReference type="SUPFAM" id="SSF53822">
    <property type="entry name" value="Periplasmic binding protein-like I"/>
    <property type="match status" value="1"/>
</dbReference>
<proteinExistence type="predicted"/>
<dbReference type="InterPro" id="IPR046335">
    <property type="entry name" value="LacI/GalR-like_sensor"/>
</dbReference>
<evidence type="ECO:0000256" key="1">
    <source>
        <dbReference type="ARBA" id="ARBA00023015"/>
    </source>
</evidence>
<feature type="compositionally biased region" description="Low complexity" evidence="4">
    <location>
        <begin position="32"/>
        <end position="51"/>
    </location>
</feature>
<dbReference type="Gene3D" id="3.40.50.2300">
    <property type="match status" value="2"/>
</dbReference>
<dbReference type="PROSITE" id="PS50932">
    <property type="entry name" value="HTH_LACI_2"/>
    <property type="match status" value="1"/>
</dbReference>
<dbReference type="InterPro" id="IPR028082">
    <property type="entry name" value="Peripla_BP_I"/>
</dbReference>
<evidence type="ECO:0000313" key="7">
    <source>
        <dbReference type="Proteomes" id="UP000216725"/>
    </source>
</evidence>
<dbReference type="Gene3D" id="1.10.260.40">
    <property type="entry name" value="lambda repressor-like DNA-binding domains"/>
    <property type="match status" value="1"/>
</dbReference>
<dbReference type="CDD" id="cd01544">
    <property type="entry name" value="PBP1_GalR"/>
    <property type="match status" value="1"/>
</dbReference>
<dbReference type="Pfam" id="PF13377">
    <property type="entry name" value="Peripla_BP_3"/>
    <property type="match status" value="1"/>
</dbReference>
<dbReference type="Pfam" id="PF00356">
    <property type="entry name" value="LacI"/>
    <property type="match status" value="1"/>
</dbReference>
<keyword evidence="3" id="KW-0804">Transcription</keyword>
<reference evidence="6 7" key="1">
    <citation type="journal article" date="2017" name="BMC Genomics">
        <title>Comparative genomic and phylogenomic analyses of the Bifidobacteriaceae family.</title>
        <authorList>
            <person name="Lugli G.A."/>
            <person name="Milani C."/>
            <person name="Turroni F."/>
            <person name="Duranti S."/>
            <person name="Mancabelli L."/>
            <person name="Mangifesta M."/>
            <person name="Ferrario C."/>
            <person name="Modesto M."/>
            <person name="Mattarelli P."/>
            <person name="Jiri K."/>
            <person name="van Sinderen D."/>
            <person name="Ventura M."/>
        </authorList>
    </citation>
    <scope>NUCLEOTIDE SEQUENCE [LARGE SCALE GENOMIC DNA]</scope>
    <source>
        <strain evidence="6 7">DSM 24742</strain>
    </source>
</reference>
<dbReference type="Proteomes" id="UP000216725">
    <property type="component" value="Unassembled WGS sequence"/>
</dbReference>
<dbReference type="PROSITE" id="PS00356">
    <property type="entry name" value="HTH_LACI_1"/>
    <property type="match status" value="1"/>
</dbReference>
<keyword evidence="7" id="KW-1185">Reference proteome</keyword>
<dbReference type="InterPro" id="IPR010982">
    <property type="entry name" value="Lambda_DNA-bd_dom_sf"/>
</dbReference>
<dbReference type="AlphaFoldDB" id="A0A261EZQ3"/>
<dbReference type="SUPFAM" id="SSF47413">
    <property type="entry name" value="lambda repressor-like DNA-binding domains"/>
    <property type="match status" value="1"/>
</dbReference>
<dbReference type="SMART" id="SM00354">
    <property type="entry name" value="HTH_LACI"/>
    <property type="match status" value="1"/>
</dbReference>
<dbReference type="CDD" id="cd01392">
    <property type="entry name" value="HTH_LacI"/>
    <property type="match status" value="1"/>
</dbReference>
<accession>A0A261EZQ3</accession>
<gene>
    <name evidence="6" type="ORF">PSRA_0539</name>
</gene>
<dbReference type="OrthoDB" id="9785139at2"/>
<organism evidence="6 7">
    <name type="scientific">Pseudoscardovia radai</name>
    <dbReference type="NCBI Taxonomy" id="987066"/>
    <lineage>
        <taxon>Bacteria</taxon>
        <taxon>Bacillati</taxon>
        <taxon>Actinomycetota</taxon>
        <taxon>Actinomycetes</taxon>
        <taxon>Bifidobacteriales</taxon>
        <taxon>Bifidobacteriaceae</taxon>
        <taxon>Pseudoscardovia</taxon>
    </lineage>
</organism>
<dbReference type="EMBL" id="MWWR01000004">
    <property type="protein sequence ID" value="OZG52350.1"/>
    <property type="molecule type" value="Genomic_DNA"/>
</dbReference>
<evidence type="ECO:0000259" key="5">
    <source>
        <dbReference type="PROSITE" id="PS50932"/>
    </source>
</evidence>
<keyword evidence="2" id="KW-0238">DNA-binding</keyword>
<dbReference type="PANTHER" id="PTHR30146:SF149">
    <property type="entry name" value="HTH-TYPE TRANSCRIPTIONAL REGULATOR EBGR"/>
    <property type="match status" value="1"/>
</dbReference>
<sequence length="421" mass="46053">MDERADQNDGTGLGGEGIGAPDGATDSTPGQRTPNAAAPPASTPRAQSSRRGPTIRDVARAADVSAATVSRVLNNDETLSVTPATRAKILAAAERLGYHKNHQTRERRSHRAKRIAIVEKLTEVYESEEMFSYYIRSSLSTELTRMGYDVLRIQGDADNATRKTVGTEVDGIAVIGLFTANEIERMKRGSRPIIAIYSDTLLQQCTCVTPDFESAAIQALDHFLTHGLKRIGLLCTDVQFARRNMLFDDPFLRTFRDYLSQLGLYVPGYVYRGGLSTELGFGMMRTAIREHPDDLPQAFLCCADVLAVGALQALHEAGLRVPEDVSLISFQGTPVVRQTFPQLTSLTVDTTAMGVAAARLLDAVVRREPTTEVPCKVAFKTKLELRGTTLNDEESATGPVDNGFRVMRPYRLVNGIHPRGI</sequence>
<evidence type="ECO:0000256" key="3">
    <source>
        <dbReference type="ARBA" id="ARBA00023163"/>
    </source>
</evidence>
<evidence type="ECO:0000256" key="2">
    <source>
        <dbReference type="ARBA" id="ARBA00023125"/>
    </source>
</evidence>
<dbReference type="PRINTS" id="PR00036">
    <property type="entry name" value="HTHLACI"/>
</dbReference>
<keyword evidence="1" id="KW-0805">Transcription regulation</keyword>
<dbReference type="GO" id="GO:0000976">
    <property type="term" value="F:transcription cis-regulatory region binding"/>
    <property type="evidence" value="ECO:0007669"/>
    <property type="project" value="TreeGrafter"/>
</dbReference>
<dbReference type="GO" id="GO:0003700">
    <property type="term" value="F:DNA-binding transcription factor activity"/>
    <property type="evidence" value="ECO:0007669"/>
    <property type="project" value="TreeGrafter"/>
</dbReference>
<protein>
    <submittedName>
        <fullName evidence="6">LacI family transcriptional regulator</fullName>
    </submittedName>
</protein>
<dbReference type="RefSeq" id="WP_094660375.1">
    <property type="nucleotide sequence ID" value="NZ_MWWR01000004.1"/>
</dbReference>
<name>A0A261EZQ3_9BIFI</name>